<evidence type="ECO:0000313" key="2">
    <source>
        <dbReference type="EMBL" id="PKX93288.1"/>
    </source>
</evidence>
<accession>A0A2I1C6M5</accession>
<feature type="signal peptide" evidence="1">
    <location>
        <begin position="1"/>
        <end position="20"/>
    </location>
</feature>
<comment type="caution">
    <text evidence="2">The sequence shown here is derived from an EMBL/GenBank/DDBJ whole genome shotgun (WGS) entry which is preliminary data.</text>
</comment>
<dbReference type="EMBL" id="MSZS01000005">
    <property type="protein sequence ID" value="PKX93288.1"/>
    <property type="molecule type" value="Genomic_DNA"/>
</dbReference>
<name>A0A2I1C6M5_ASPN1</name>
<dbReference type="RefSeq" id="XP_024681883.1">
    <property type="nucleotide sequence ID" value="XM_024821399.1"/>
</dbReference>
<dbReference type="AlphaFoldDB" id="A0A2I1C6M5"/>
<dbReference type="Proteomes" id="UP000234474">
    <property type="component" value="Unassembled WGS sequence"/>
</dbReference>
<organism evidence="2 3">
    <name type="scientific">Aspergillus novofumigatus (strain IBT 16806)</name>
    <dbReference type="NCBI Taxonomy" id="1392255"/>
    <lineage>
        <taxon>Eukaryota</taxon>
        <taxon>Fungi</taxon>
        <taxon>Dikarya</taxon>
        <taxon>Ascomycota</taxon>
        <taxon>Pezizomycotina</taxon>
        <taxon>Eurotiomycetes</taxon>
        <taxon>Eurotiomycetidae</taxon>
        <taxon>Eurotiales</taxon>
        <taxon>Aspergillaceae</taxon>
        <taxon>Aspergillus</taxon>
        <taxon>Aspergillus subgen. Fumigati</taxon>
    </lineage>
</organism>
<dbReference type="VEuPathDB" id="FungiDB:P174DRAFT_228050"/>
<reference evidence="3" key="1">
    <citation type="journal article" date="2018" name="Proc. Natl. Acad. Sci. U.S.A.">
        <title>Linking secondary metabolites to gene clusters through genome sequencing of six diverse Aspergillus species.</title>
        <authorList>
            <person name="Kaerboelling I."/>
            <person name="Vesth T.C."/>
            <person name="Frisvad J.C."/>
            <person name="Nybo J.L."/>
            <person name="Theobald S."/>
            <person name="Kuo A."/>
            <person name="Bowyer P."/>
            <person name="Matsuda Y."/>
            <person name="Mondo S."/>
            <person name="Lyhne E.K."/>
            <person name="Kogle M.E."/>
            <person name="Clum A."/>
            <person name="Lipzen A."/>
            <person name="Salamov A."/>
            <person name="Ngan C.Y."/>
            <person name="Daum C."/>
            <person name="Chiniquy J."/>
            <person name="Barry K."/>
            <person name="LaButti K."/>
            <person name="Haridas S."/>
            <person name="Simmons B.A."/>
            <person name="Magnuson J.K."/>
            <person name="Mortensen U.H."/>
            <person name="Larsen T.O."/>
            <person name="Grigoriev I.V."/>
            <person name="Baker S.E."/>
            <person name="Andersen M.R."/>
        </authorList>
    </citation>
    <scope>NUCLEOTIDE SEQUENCE [LARGE SCALE GENOMIC DNA]</scope>
    <source>
        <strain evidence="3">IBT 16806</strain>
    </source>
</reference>
<dbReference type="GeneID" id="36528725"/>
<feature type="chain" id="PRO_5014134987" evidence="1">
    <location>
        <begin position="21"/>
        <end position="57"/>
    </location>
</feature>
<protein>
    <submittedName>
        <fullName evidence="2">Uncharacterized protein</fullName>
    </submittedName>
</protein>
<gene>
    <name evidence="2" type="ORF">P174DRAFT_228050</name>
</gene>
<proteinExistence type="predicted"/>
<sequence length="57" mass="6489">MLCFWHSFLLLFYVCAIVIALEYTHILSFPSELLGSLNCGCSIVCFSNITMRLWPNG</sequence>
<evidence type="ECO:0000256" key="1">
    <source>
        <dbReference type="SAM" id="SignalP"/>
    </source>
</evidence>
<keyword evidence="1" id="KW-0732">Signal</keyword>
<evidence type="ECO:0000313" key="3">
    <source>
        <dbReference type="Proteomes" id="UP000234474"/>
    </source>
</evidence>
<keyword evidence="3" id="KW-1185">Reference proteome</keyword>